<dbReference type="EMBL" id="CP016534">
    <property type="protein sequence ID" value="ANU10885.1"/>
    <property type="molecule type" value="Genomic_DNA"/>
</dbReference>
<evidence type="ECO:0000313" key="2">
    <source>
        <dbReference type="EMBL" id="ANU10885.1"/>
    </source>
</evidence>
<dbReference type="InterPro" id="IPR002109">
    <property type="entry name" value="Glutaredoxin"/>
</dbReference>
<accession>A0ABN4RKB0</accession>
<dbReference type="Gene3D" id="3.40.30.10">
    <property type="entry name" value="Glutaredoxin"/>
    <property type="match status" value="1"/>
</dbReference>
<gene>
    <name evidence="2" type="ORF">BBH88_11470</name>
</gene>
<protein>
    <submittedName>
        <fullName evidence="2">Glutaredoxin</fullName>
    </submittedName>
</protein>
<reference evidence="2" key="1">
    <citation type="submission" date="2016-10" db="EMBL/GenBank/DDBJ databases">
        <authorList>
            <person name="See-Too W.S."/>
        </authorList>
    </citation>
    <scope>NUCLEOTIDE SEQUENCE</scope>
    <source>
        <strain evidence="2">DSM 14505</strain>
    </source>
</reference>
<sequence>MVKIPSFLLNRKSSDYLLLIVPGCTKCKKAESKLNEMAISFQSFNIFEHRSLLQDVPIEKKRQGFPLLKMRNGYYTYKEIMELENKQSG</sequence>
<dbReference type="InterPro" id="IPR036249">
    <property type="entry name" value="Thioredoxin-like_sf"/>
</dbReference>
<dbReference type="Pfam" id="PF00462">
    <property type="entry name" value="Glutaredoxin"/>
    <property type="match status" value="1"/>
</dbReference>
<name>A0ABN4RKB0_9BACL</name>
<dbReference type="SUPFAM" id="SSF52833">
    <property type="entry name" value="Thioredoxin-like"/>
    <property type="match status" value="1"/>
</dbReference>
<proteinExistence type="predicted"/>
<evidence type="ECO:0000313" key="3">
    <source>
        <dbReference type="Proteomes" id="UP000092661"/>
    </source>
</evidence>
<keyword evidence="3" id="KW-1185">Reference proteome</keyword>
<organism evidence="2 3">
    <name type="scientific">Planococcus antarcticus DSM 14505</name>
    <dbReference type="NCBI Taxonomy" id="1185653"/>
    <lineage>
        <taxon>Bacteria</taxon>
        <taxon>Bacillati</taxon>
        <taxon>Bacillota</taxon>
        <taxon>Bacilli</taxon>
        <taxon>Bacillales</taxon>
        <taxon>Caryophanaceae</taxon>
        <taxon>Planococcus</taxon>
    </lineage>
</organism>
<evidence type="ECO:0000259" key="1">
    <source>
        <dbReference type="Pfam" id="PF00462"/>
    </source>
</evidence>
<dbReference type="Proteomes" id="UP000092661">
    <property type="component" value="Chromosome"/>
</dbReference>
<feature type="domain" description="Glutaredoxin" evidence="1">
    <location>
        <begin position="21"/>
        <end position="66"/>
    </location>
</feature>